<protein>
    <submittedName>
        <fullName evidence="2">Uncharacterized protein</fullName>
    </submittedName>
</protein>
<feature type="region of interest" description="Disordered" evidence="1">
    <location>
        <begin position="36"/>
        <end position="58"/>
    </location>
</feature>
<evidence type="ECO:0000256" key="1">
    <source>
        <dbReference type="SAM" id="MobiDB-lite"/>
    </source>
</evidence>
<evidence type="ECO:0000313" key="2">
    <source>
        <dbReference type="EMBL" id="KAK9144863.1"/>
    </source>
</evidence>
<sequence length="83" mass="9092">MYGLSWKMDLMLDETPIKGFEVFAEMEIKVVVIGIGDGGEGERGSSSGKRGGRLWRGNGNWRRQASGGTVVDLMVRASSCVRR</sequence>
<organism evidence="2 3">
    <name type="scientific">Stephania japonica</name>
    <dbReference type="NCBI Taxonomy" id="461633"/>
    <lineage>
        <taxon>Eukaryota</taxon>
        <taxon>Viridiplantae</taxon>
        <taxon>Streptophyta</taxon>
        <taxon>Embryophyta</taxon>
        <taxon>Tracheophyta</taxon>
        <taxon>Spermatophyta</taxon>
        <taxon>Magnoliopsida</taxon>
        <taxon>Ranunculales</taxon>
        <taxon>Menispermaceae</taxon>
        <taxon>Menispermoideae</taxon>
        <taxon>Cissampelideae</taxon>
        <taxon>Stephania</taxon>
    </lineage>
</organism>
<reference evidence="2 3" key="1">
    <citation type="submission" date="2024-01" db="EMBL/GenBank/DDBJ databases">
        <title>Genome assemblies of Stephania.</title>
        <authorList>
            <person name="Yang L."/>
        </authorList>
    </citation>
    <scope>NUCLEOTIDE SEQUENCE [LARGE SCALE GENOMIC DNA]</scope>
    <source>
        <strain evidence="2">QJT</strain>
        <tissue evidence="2">Leaf</tissue>
    </source>
</reference>
<dbReference type="AlphaFoldDB" id="A0AAP0PHA3"/>
<evidence type="ECO:0000313" key="3">
    <source>
        <dbReference type="Proteomes" id="UP001417504"/>
    </source>
</evidence>
<name>A0AAP0PHA3_9MAGN</name>
<proteinExistence type="predicted"/>
<accession>A0AAP0PHA3</accession>
<comment type="caution">
    <text evidence="2">The sequence shown here is derived from an EMBL/GenBank/DDBJ whole genome shotgun (WGS) entry which is preliminary data.</text>
</comment>
<gene>
    <name evidence="2" type="ORF">Sjap_004766</name>
</gene>
<dbReference type="Proteomes" id="UP001417504">
    <property type="component" value="Unassembled WGS sequence"/>
</dbReference>
<dbReference type="EMBL" id="JBBNAE010000002">
    <property type="protein sequence ID" value="KAK9144863.1"/>
    <property type="molecule type" value="Genomic_DNA"/>
</dbReference>
<keyword evidence="3" id="KW-1185">Reference proteome</keyword>